<dbReference type="GeneID" id="6998021"/>
<dbReference type="eggNOG" id="ENOG502T0WC">
    <property type="taxonomic scope" value="Eukaryota"/>
</dbReference>
<dbReference type="AlphaFoldDB" id="B6AK07"/>
<dbReference type="OrthoDB" id="343098at2759"/>
<dbReference type="VEuPathDB" id="CryptoDB:CMU_003870"/>
<dbReference type="EMBL" id="DS989741">
    <property type="protein sequence ID" value="EEA08548.1"/>
    <property type="molecule type" value="Genomic_DNA"/>
</dbReference>
<accession>B6AK07</accession>
<gene>
    <name evidence="1" type="ORF">CMU_003870</name>
</gene>
<sequence length="632" mass="75352">MRKIITIFSIFEILAFITIYYTQLINLRLNFGFKYKDKDIDHFNFINDNEIYSDWIFSDNLLSFLNYSDYNNKYFLKLCDIYWYNYIQNNLKIFKDIYNNKSPTELVDNVLDFFNKSMITQNTLIRLRLKIKYKPIIDIGQNKDIIYSLKPEIYCVKDHRIKPKKIKFRDIKHTIKYIYETIYIINSYYSSIHEYHTNNNKENIYTKNLDILLHYDDCPQIWHSIDKNPYIEKCITSSNLSIKIRNLLKNEISNNFNNEKSSLFLFNSSINIFNLSNYNNNLDINEYCNYIQIFVDNFLININMNSTNFIHPCIGYIKCNIPCNKIKVINIKNKSILKLYEHIFNSLQCICTYNNNYNNPPGLLLSISSNNKYTWDIAAIPYVNHLDNNEKLARSYAINNLLKNNNIINDKYFDLIKSQWDKKRNEIFFIGRYTDKSRIDISCWLYNEIKNNSKIESNVYIVDSNKISCKKYSRDLQRKLLCNSDYICREEIIYFEKWLKLLNQSKISLDLPGVGPWSTRLRMLLLSGSIILQSERSIRSHQFYDLPLKKLGLILGFSNESEFLKNVYQIINNPEIYSKVSQILKTFAIHCLSEDGIKNYFFNLINELVNWEISSKINENSINEDLFNEVSY</sequence>
<dbReference type="Proteomes" id="UP000001460">
    <property type="component" value="Unassembled WGS sequence"/>
</dbReference>
<organism evidence="1 2">
    <name type="scientific">Cryptosporidium muris (strain RN66)</name>
    <dbReference type="NCBI Taxonomy" id="441375"/>
    <lineage>
        <taxon>Eukaryota</taxon>
        <taxon>Sar</taxon>
        <taxon>Alveolata</taxon>
        <taxon>Apicomplexa</taxon>
        <taxon>Conoidasida</taxon>
        <taxon>Coccidia</taxon>
        <taxon>Eucoccidiorida</taxon>
        <taxon>Eimeriorina</taxon>
        <taxon>Cryptosporidiidae</taxon>
        <taxon>Cryptosporidium</taxon>
    </lineage>
</organism>
<dbReference type="RefSeq" id="XP_002142897.1">
    <property type="nucleotide sequence ID" value="XM_002142861.1"/>
</dbReference>
<reference evidence="1" key="1">
    <citation type="submission" date="2008-06" db="EMBL/GenBank/DDBJ databases">
        <authorList>
            <person name="Lorenzi H."/>
            <person name="Inman J."/>
            <person name="Miller J."/>
            <person name="Schobel S."/>
            <person name="Amedeo P."/>
            <person name="Caler E.V."/>
            <person name="da Silva J."/>
        </authorList>
    </citation>
    <scope>NUCLEOTIDE SEQUENCE [LARGE SCALE GENOMIC DNA]</scope>
    <source>
        <strain evidence="1">RN66</strain>
    </source>
</reference>
<dbReference type="OMA" id="RIDISCW"/>
<name>B6AK07_CRYMR</name>
<keyword evidence="2" id="KW-1185">Reference proteome</keyword>
<proteinExistence type="predicted"/>
<evidence type="ECO:0000313" key="2">
    <source>
        <dbReference type="Proteomes" id="UP000001460"/>
    </source>
</evidence>
<protein>
    <submittedName>
        <fullName evidence="1">Uncharacterized protein</fullName>
    </submittedName>
</protein>
<evidence type="ECO:0000313" key="1">
    <source>
        <dbReference type="EMBL" id="EEA08548.1"/>
    </source>
</evidence>